<keyword evidence="1" id="KW-0472">Membrane</keyword>
<feature type="transmembrane region" description="Helical" evidence="1">
    <location>
        <begin position="12"/>
        <end position="31"/>
    </location>
</feature>
<organism evidence="2">
    <name type="scientific">marine sediment metagenome</name>
    <dbReference type="NCBI Taxonomy" id="412755"/>
    <lineage>
        <taxon>unclassified sequences</taxon>
        <taxon>metagenomes</taxon>
        <taxon>ecological metagenomes</taxon>
    </lineage>
</organism>
<protein>
    <submittedName>
        <fullName evidence="2">Uncharacterized protein</fullName>
    </submittedName>
</protein>
<name>A0A0F9K273_9ZZZZ</name>
<dbReference type="EMBL" id="LAZR01016257">
    <property type="protein sequence ID" value="KKM05283.1"/>
    <property type="molecule type" value="Genomic_DNA"/>
</dbReference>
<keyword evidence="1" id="KW-0812">Transmembrane</keyword>
<keyword evidence="1" id="KW-1133">Transmembrane helix</keyword>
<reference evidence="2" key="1">
    <citation type="journal article" date="2015" name="Nature">
        <title>Complex archaea that bridge the gap between prokaryotes and eukaryotes.</title>
        <authorList>
            <person name="Spang A."/>
            <person name="Saw J.H."/>
            <person name="Jorgensen S.L."/>
            <person name="Zaremba-Niedzwiedzka K."/>
            <person name="Martijn J."/>
            <person name="Lind A.E."/>
            <person name="van Eijk R."/>
            <person name="Schleper C."/>
            <person name="Guy L."/>
            <person name="Ettema T.J."/>
        </authorList>
    </citation>
    <scope>NUCLEOTIDE SEQUENCE</scope>
</reference>
<sequence length="74" mass="8169">MRKLFEQIKLWASIICGIAVIVMLIGCTATASRKGDELTLKGWGATSATWEKDGEKYSITKEEAVKVPDILPTR</sequence>
<evidence type="ECO:0000313" key="2">
    <source>
        <dbReference type="EMBL" id="KKM05283.1"/>
    </source>
</evidence>
<evidence type="ECO:0000256" key="1">
    <source>
        <dbReference type="SAM" id="Phobius"/>
    </source>
</evidence>
<comment type="caution">
    <text evidence="2">The sequence shown here is derived from an EMBL/GenBank/DDBJ whole genome shotgun (WGS) entry which is preliminary data.</text>
</comment>
<proteinExistence type="predicted"/>
<dbReference type="AlphaFoldDB" id="A0A0F9K273"/>
<gene>
    <name evidence="2" type="ORF">LCGC14_1755740</name>
</gene>
<dbReference type="PROSITE" id="PS51257">
    <property type="entry name" value="PROKAR_LIPOPROTEIN"/>
    <property type="match status" value="1"/>
</dbReference>
<accession>A0A0F9K273</accession>